<dbReference type="RefSeq" id="WP_290109567.1">
    <property type="nucleotide sequence ID" value="NZ_JAUEPL010000002.1"/>
</dbReference>
<sequence length="244" mass="26973">MATVDEISPDVFRITVMTEPDQDFSTSFFVIRDEAPTLVETGFRLSFDETREAVARVVDPTTLRYLVVPHFEGDECGALNRFLEQAPNAVPVASPLGVAVNLGDFAVRDSLPVDASSELDLGTHRLRFLITPYVHTWEAMLPYDPTTGTVFCSDVFIGPEAGHAVTDDDQSEVMLEMYRTVGIFPSRAHLNSALDKIEAIHPQTLACHHGSVKAARIGTYFQALREHDVTGVTEWNPMLEPPGR</sequence>
<accession>A0ABT7YZT9</accession>
<comment type="caution">
    <text evidence="2">The sequence shown here is derived from an EMBL/GenBank/DDBJ whole genome shotgun (WGS) entry which is preliminary data.</text>
</comment>
<name>A0ABT7YZT9_9ACTN</name>
<reference evidence="2" key="1">
    <citation type="submission" date="2023-06" db="EMBL/GenBank/DDBJ databases">
        <title>WGS-Sequencing of Streptomyces ficellus isolate 21 collected from sand in Gara Djebilet Iron Mine in Algeria.</title>
        <authorList>
            <person name="Zegers G.P."/>
            <person name="Gomez A."/>
            <person name="Gueddou A."/>
            <person name="Zahara A.F."/>
            <person name="Worth M."/>
            <person name="Sevigny J.L."/>
            <person name="Tisa L."/>
        </authorList>
    </citation>
    <scope>NUCLEOTIDE SEQUENCE</scope>
    <source>
        <strain evidence="2">AS11</strain>
    </source>
</reference>
<dbReference type="Proteomes" id="UP001174050">
    <property type="component" value="Unassembled WGS sequence"/>
</dbReference>
<proteinExistence type="predicted"/>
<organism evidence="2 3">
    <name type="scientific">Streptomyces ficellus</name>
    <dbReference type="NCBI Taxonomy" id="1977088"/>
    <lineage>
        <taxon>Bacteria</taxon>
        <taxon>Bacillati</taxon>
        <taxon>Actinomycetota</taxon>
        <taxon>Actinomycetes</taxon>
        <taxon>Kitasatosporales</taxon>
        <taxon>Streptomycetaceae</taxon>
        <taxon>Streptomyces</taxon>
    </lineage>
</organism>
<evidence type="ECO:0000313" key="2">
    <source>
        <dbReference type="EMBL" id="MDN3292763.1"/>
    </source>
</evidence>
<evidence type="ECO:0000259" key="1">
    <source>
        <dbReference type="Pfam" id="PF19583"/>
    </source>
</evidence>
<gene>
    <name evidence="2" type="ORF">QWM81_01630</name>
</gene>
<dbReference type="PANTHER" id="PTHR43717:SF1">
    <property type="entry name" value="ANAEROBIC NITRIC OXIDE REDUCTASE FLAVORUBREDOXIN"/>
    <property type="match status" value="1"/>
</dbReference>
<dbReference type="InterPro" id="IPR036866">
    <property type="entry name" value="RibonucZ/Hydroxyglut_hydro"/>
</dbReference>
<dbReference type="EMBL" id="JAUEPL010000002">
    <property type="protein sequence ID" value="MDN3292763.1"/>
    <property type="molecule type" value="Genomic_DNA"/>
</dbReference>
<dbReference type="InterPro" id="IPR045761">
    <property type="entry name" value="ODP_dom"/>
</dbReference>
<dbReference type="Gene3D" id="3.60.15.10">
    <property type="entry name" value="Ribonuclease Z/Hydroxyacylglutathione hydrolase-like"/>
    <property type="match status" value="1"/>
</dbReference>
<dbReference type="Pfam" id="PF19583">
    <property type="entry name" value="ODP"/>
    <property type="match status" value="1"/>
</dbReference>
<dbReference type="PANTHER" id="PTHR43717">
    <property type="entry name" value="ANAEROBIC NITRIC OXIDE REDUCTASE FLAVORUBREDOXIN"/>
    <property type="match status" value="1"/>
</dbReference>
<evidence type="ECO:0000313" key="3">
    <source>
        <dbReference type="Proteomes" id="UP001174050"/>
    </source>
</evidence>
<keyword evidence="3" id="KW-1185">Reference proteome</keyword>
<dbReference type="SUPFAM" id="SSF56281">
    <property type="entry name" value="Metallo-hydrolase/oxidoreductase"/>
    <property type="match status" value="1"/>
</dbReference>
<feature type="domain" description="ODP" evidence="1">
    <location>
        <begin position="27"/>
        <end position="210"/>
    </location>
</feature>
<protein>
    <recommendedName>
        <fullName evidence="1">ODP domain-containing protein</fullName>
    </recommendedName>
</protein>